<gene>
    <name evidence="18" type="primary">LOC114642219</name>
</gene>
<comment type="subcellular location">
    <subcellularLocation>
        <location evidence="3">Cell projection</location>
        <location evidence="3">Cilium</location>
    </subcellularLocation>
    <subcellularLocation>
        <location evidence="1">Cytoplasm</location>
        <location evidence="1">Cytoskeleton</location>
        <location evidence="1">Microtubule organizing center</location>
        <location evidence="1">Centrosome</location>
        <location evidence="1">Centriole</location>
    </subcellularLocation>
    <subcellularLocation>
        <location evidence="2">Nucleus</location>
    </subcellularLocation>
</comment>
<evidence type="ECO:0000256" key="15">
    <source>
        <dbReference type="ARBA" id="ARBA00046149"/>
    </source>
</evidence>
<evidence type="ECO:0000256" key="8">
    <source>
        <dbReference type="ARBA" id="ARBA00022741"/>
    </source>
</evidence>
<dbReference type="InterPro" id="IPR000217">
    <property type="entry name" value="Tubulin"/>
</dbReference>
<evidence type="ECO:0000259" key="17">
    <source>
        <dbReference type="SMART" id="SM00864"/>
    </source>
</evidence>
<dbReference type="Gene3D" id="1.10.287.600">
    <property type="entry name" value="Helix hairpin bin"/>
    <property type="match status" value="1"/>
</dbReference>
<dbReference type="GO" id="GO:0005525">
    <property type="term" value="F:GTP binding"/>
    <property type="evidence" value="ECO:0007669"/>
    <property type="project" value="UniProtKB-UniRule"/>
</dbReference>
<comment type="function">
    <text evidence="15">Acts as a positive regulator of hedgehog signaling and regulates ciliary function.</text>
</comment>
<sequence>MSAVWLHVGQCGNQIGQEWWSFIADRAGPNCPSDRYPFVSSDGKLAAICVDSEPKVVRKGQTQVKNGCFRDSNLIFEKEGCGSNWAYGYHGPPSQKESGLRQRVMESLRKEIERRDCYSGTVLFHSLSGGTGAGLGARLCEDIRDEYPVGYILTVSVAPHKAGESPLQHYNNLLCLSALQRSADGILLVCNDQVMNQVLSPLNRGGAISTSHQPQASMSVMNTHIASCLAGLLYPVRSLRTASGISLGLEPWELIRSVCPVPAAKFLQSSQASTRGVIPWESLASSTLKAVPRHSSSGTSYCSTAVLAVARGDQSGSFQHNLNHVLQKLKQGHHCPSWNPFPIDYWTDPQDVVNAGPSSHSLTVCSNHSSVVDFLQQVNERAQEMFKAGAYLHWYRRYSCEDLEFLQAFETVDGVIAEYLKQG</sequence>
<keyword evidence="19" id="KW-1185">Reference proteome</keyword>
<dbReference type="PROSITE" id="PS00227">
    <property type="entry name" value="TUBULIN"/>
    <property type="match status" value="1"/>
</dbReference>
<evidence type="ECO:0000256" key="10">
    <source>
        <dbReference type="ARBA" id="ARBA00023134"/>
    </source>
</evidence>
<dbReference type="GeneTree" id="ENSGT00940000166800"/>
<dbReference type="GO" id="GO:0005200">
    <property type="term" value="F:structural constituent of cytoskeleton"/>
    <property type="evidence" value="ECO:0007669"/>
    <property type="project" value="InterPro"/>
</dbReference>
<dbReference type="Proteomes" id="UP000694620">
    <property type="component" value="Unassembled WGS sequence"/>
</dbReference>
<accession>A0A8C4T4Y9</accession>
<keyword evidence="9" id="KW-0970">Cilium biogenesis/degradation</keyword>
<evidence type="ECO:0000256" key="16">
    <source>
        <dbReference type="RuleBase" id="RU000352"/>
    </source>
</evidence>
<dbReference type="GO" id="GO:0030030">
    <property type="term" value="P:cell projection organization"/>
    <property type="evidence" value="ECO:0007669"/>
    <property type="project" value="UniProtKB-KW"/>
</dbReference>
<dbReference type="InterPro" id="IPR023123">
    <property type="entry name" value="Tubulin_C"/>
</dbReference>
<evidence type="ECO:0000256" key="13">
    <source>
        <dbReference type="ARBA" id="ARBA00023273"/>
    </source>
</evidence>
<dbReference type="AlphaFoldDB" id="A0A8C4T4Y9"/>
<organism evidence="18 19">
    <name type="scientific">Erpetoichthys calabaricus</name>
    <name type="common">Rope fish</name>
    <name type="synonym">Calamoichthys calabaricus</name>
    <dbReference type="NCBI Taxonomy" id="27687"/>
    <lineage>
        <taxon>Eukaryota</taxon>
        <taxon>Metazoa</taxon>
        <taxon>Chordata</taxon>
        <taxon>Craniata</taxon>
        <taxon>Vertebrata</taxon>
        <taxon>Euteleostomi</taxon>
        <taxon>Actinopterygii</taxon>
        <taxon>Polypteriformes</taxon>
        <taxon>Polypteridae</taxon>
        <taxon>Erpetoichthys</taxon>
    </lineage>
</organism>
<proteinExistence type="inferred from homology"/>
<dbReference type="SUPFAM" id="SSF55307">
    <property type="entry name" value="Tubulin C-terminal domain-like"/>
    <property type="match status" value="1"/>
</dbReference>
<feature type="domain" description="Tubulin/FtsZ GTPase" evidence="17">
    <location>
        <begin position="35"/>
        <end position="241"/>
    </location>
</feature>
<evidence type="ECO:0000256" key="1">
    <source>
        <dbReference type="ARBA" id="ARBA00004114"/>
    </source>
</evidence>
<dbReference type="SUPFAM" id="SSF52490">
    <property type="entry name" value="Tubulin nucleotide-binding domain-like"/>
    <property type="match status" value="1"/>
</dbReference>
<keyword evidence="12" id="KW-0539">Nucleus</keyword>
<evidence type="ECO:0000256" key="4">
    <source>
        <dbReference type="ARBA" id="ARBA00009636"/>
    </source>
</evidence>
<dbReference type="GO" id="GO:0005874">
    <property type="term" value="C:microtubule"/>
    <property type="evidence" value="ECO:0007669"/>
    <property type="project" value="UniProtKB-KW"/>
</dbReference>
<dbReference type="InterPro" id="IPR036525">
    <property type="entry name" value="Tubulin/FtsZ_GTPase_sf"/>
</dbReference>
<dbReference type="InterPro" id="IPR017975">
    <property type="entry name" value="Tubulin_CS"/>
</dbReference>
<keyword evidence="6" id="KW-0963">Cytoplasm</keyword>
<dbReference type="GO" id="GO:0005634">
    <property type="term" value="C:nucleus"/>
    <property type="evidence" value="ECO:0007669"/>
    <property type="project" value="UniProtKB-SubCell"/>
</dbReference>
<reference evidence="18" key="2">
    <citation type="submission" date="2025-09" db="UniProtKB">
        <authorList>
            <consortium name="Ensembl"/>
        </authorList>
    </citation>
    <scope>IDENTIFICATION</scope>
</reference>
<dbReference type="FunFam" id="3.40.50.1440:FF:000047">
    <property type="entry name" value="Tubulin delta chain"/>
    <property type="match status" value="1"/>
</dbReference>
<keyword evidence="10 16" id="KW-0342">GTP-binding</keyword>
<reference evidence="18" key="1">
    <citation type="submission" date="2025-08" db="UniProtKB">
        <authorList>
            <consortium name="Ensembl"/>
        </authorList>
    </citation>
    <scope>IDENTIFICATION</scope>
</reference>
<name>A0A8C4T4Y9_ERPCA</name>
<dbReference type="Pfam" id="PF00091">
    <property type="entry name" value="Tubulin"/>
    <property type="match status" value="1"/>
</dbReference>
<protein>
    <recommendedName>
        <fullName evidence="5">Tubulin delta chain</fullName>
    </recommendedName>
    <alternativeName>
        <fullName evidence="14">Delta-tubulin</fullName>
    </alternativeName>
</protein>
<dbReference type="InterPro" id="IPR002967">
    <property type="entry name" value="Delta_tubulin"/>
</dbReference>
<dbReference type="InterPro" id="IPR008280">
    <property type="entry name" value="Tub_FtsZ_C"/>
</dbReference>
<dbReference type="InterPro" id="IPR003008">
    <property type="entry name" value="Tubulin_FtsZ_GTPase"/>
</dbReference>
<evidence type="ECO:0000256" key="5">
    <source>
        <dbReference type="ARBA" id="ARBA00014184"/>
    </source>
</evidence>
<dbReference type="SMART" id="SM00864">
    <property type="entry name" value="Tubulin"/>
    <property type="match status" value="1"/>
</dbReference>
<dbReference type="CDD" id="cd02189">
    <property type="entry name" value="delta_zeta_tubulin-like"/>
    <property type="match status" value="1"/>
</dbReference>
<dbReference type="RefSeq" id="XP_028647030.1">
    <property type="nucleotide sequence ID" value="XM_028791197.2"/>
</dbReference>
<dbReference type="GO" id="GO:0005814">
    <property type="term" value="C:centriole"/>
    <property type="evidence" value="ECO:0007669"/>
    <property type="project" value="UniProtKB-SubCell"/>
</dbReference>
<evidence type="ECO:0000313" key="19">
    <source>
        <dbReference type="Proteomes" id="UP000694620"/>
    </source>
</evidence>
<dbReference type="RefSeq" id="XP_028647031.1">
    <property type="nucleotide sequence ID" value="XM_028791198.2"/>
</dbReference>
<keyword evidence="8 16" id="KW-0547">Nucleotide-binding</keyword>
<dbReference type="PRINTS" id="PR01224">
    <property type="entry name" value="DELTATUBULIN"/>
</dbReference>
<dbReference type="PRINTS" id="PR01161">
    <property type="entry name" value="TUBULIN"/>
</dbReference>
<dbReference type="Ensembl" id="ENSECRT00000027744.1">
    <property type="protein sequence ID" value="ENSECRP00000027171.1"/>
    <property type="gene ID" value="ENSECRG00000018391.1"/>
</dbReference>
<evidence type="ECO:0000256" key="12">
    <source>
        <dbReference type="ARBA" id="ARBA00023242"/>
    </source>
</evidence>
<evidence type="ECO:0000313" key="18">
    <source>
        <dbReference type="Ensembl" id="ENSECRP00000027171.1"/>
    </source>
</evidence>
<evidence type="ECO:0000256" key="14">
    <source>
        <dbReference type="ARBA" id="ARBA00030594"/>
    </source>
</evidence>
<dbReference type="Gene3D" id="3.40.50.1440">
    <property type="entry name" value="Tubulin/FtsZ, GTPase domain"/>
    <property type="match status" value="1"/>
</dbReference>
<dbReference type="GeneID" id="114642219"/>
<evidence type="ECO:0000256" key="2">
    <source>
        <dbReference type="ARBA" id="ARBA00004123"/>
    </source>
</evidence>
<evidence type="ECO:0000256" key="7">
    <source>
        <dbReference type="ARBA" id="ARBA00022701"/>
    </source>
</evidence>
<evidence type="ECO:0000256" key="9">
    <source>
        <dbReference type="ARBA" id="ARBA00022794"/>
    </source>
</evidence>
<evidence type="ECO:0000256" key="11">
    <source>
        <dbReference type="ARBA" id="ARBA00023212"/>
    </source>
</evidence>
<evidence type="ECO:0000256" key="6">
    <source>
        <dbReference type="ARBA" id="ARBA00022490"/>
    </source>
</evidence>
<keyword evidence="13" id="KW-0966">Cell projection</keyword>
<keyword evidence="11" id="KW-0206">Cytoskeleton</keyword>
<dbReference type="PANTHER" id="PTHR11588">
    <property type="entry name" value="TUBULIN"/>
    <property type="match status" value="1"/>
</dbReference>
<dbReference type="OrthoDB" id="2588702at2759"/>
<comment type="similarity">
    <text evidence="4 16">Belongs to the tubulin family.</text>
</comment>
<dbReference type="GO" id="GO:0005929">
    <property type="term" value="C:cilium"/>
    <property type="evidence" value="ECO:0007669"/>
    <property type="project" value="UniProtKB-SubCell"/>
</dbReference>
<dbReference type="GO" id="GO:0007017">
    <property type="term" value="P:microtubule-based process"/>
    <property type="evidence" value="ECO:0007669"/>
    <property type="project" value="InterPro"/>
</dbReference>
<keyword evidence="7 16" id="KW-0493">Microtubule</keyword>
<evidence type="ECO:0000256" key="3">
    <source>
        <dbReference type="ARBA" id="ARBA00004138"/>
    </source>
</evidence>